<protein>
    <submittedName>
        <fullName evidence="2">Uncharacterized protein</fullName>
    </submittedName>
</protein>
<keyword evidence="1" id="KW-0472">Membrane</keyword>
<evidence type="ECO:0000256" key="1">
    <source>
        <dbReference type="SAM" id="Phobius"/>
    </source>
</evidence>
<dbReference type="EMBL" id="GAIX01002337">
    <property type="protein sequence ID" value="JAA90223.1"/>
    <property type="molecule type" value="Transcribed_RNA"/>
</dbReference>
<dbReference type="AlphaFoldDB" id="S4PK63"/>
<name>S4PK63_9NEOP</name>
<reference evidence="2" key="2">
    <citation type="submission" date="2013-05" db="EMBL/GenBank/DDBJ databases">
        <authorList>
            <person name="Carter J.-M."/>
            <person name="Baker S.C."/>
            <person name="Pink R."/>
            <person name="Carter D.R.F."/>
            <person name="Collins A."/>
            <person name="Tomlin J."/>
            <person name="Gibbs M."/>
            <person name="Breuker C.J."/>
        </authorList>
    </citation>
    <scope>NUCLEOTIDE SEQUENCE</scope>
    <source>
        <tissue evidence="2">Ovary</tissue>
    </source>
</reference>
<keyword evidence="1" id="KW-1133">Transmembrane helix</keyword>
<proteinExistence type="predicted"/>
<reference evidence="2" key="1">
    <citation type="journal article" date="2013" name="BMC Genomics">
        <title>Unscrambling butterfly oogenesis.</title>
        <authorList>
            <person name="Carter J.M."/>
            <person name="Baker S.C."/>
            <person name="Pink R."/>
            <person name="Carter D.R."/>
            <person name="Collins A."/>
            <person name="Tomlin J."/>
            <person name="Gibbs M."/>
            <person name="Breuker C.J."/>
        </authorList>
    </citation>
    <scope>NUCLEOTIDE SEQUENCE</scope>
    <source>
        <tissue evidence="2">Ovary</tissue>
    </source>
</reference>
<accession>S4PK63</accession>
<feature type="non-terminal residue" evidence="2">
    <location>
        <position position="116"/>
    </location>
</feature>
<sequence length="116" mass="13353">MQTLVSDFKEILNHLFIMTSLTVFYLFICIVLTCCALPVQKSIEPLQNVEVEEVQRRILEEISDHARNKRDTYEYSYSATNKMESTVSYSMKRTEGETGGTFIMIGPGQNNQNFVK</sequence>
<organism evidence="2">
    <name type="scientific">Pararge aegeria</name>
    <name type="common">speckled wood butterfly</name>
    <dbReference type="NCBI Taxonomy" id="116150"/>
    <lineage>
        <taxon>Eukaryota</taxon>
        <taxon>Metazoa</taxon>
        <taxon>Ecdysozoa</taxon>
        <taxon>Arthropoda</taxon>
        <taxon>Hexapoda</taxon>
        <taxon>Insecta</taxon>
        <taxon>Pterygota</taxon>
        <taxon>Neoptera</taxon>
        <taxon>Endopterygota</taxon>
        <taxon>Lepidoptera</taxon>
        <taxon>Glossata</taxon>
        <taxon>Ditrysia</taxon>
        <taxon>Papilionoidea</taxon>
        <taxon>Nymphalidae</taxon>
        <taxon>Satyrinae</taxon>
        <taxon>Satyrini</taxon>
        <taxon>Parargina</taxon>
        <taxon>Pararge</taxon>
    </lineage>
</organism>
<keyword evidence="1" id="KW-0812">Transmembrane</keyword>
<evidence type="ECO:0000313" key="2">
    <source>
        <dbReference type="EMBL" id="JAA90223.1"/>
    </source>
</evidence>
<feature type="transmembrane region" description="Helical" evidence="1">
    <location>
        <begin position="15"/>
        <end position="39"/>
    </location>
</feature>